<reference evidence="2 3" key="1">
    <citation type="submission" date="2021-01" db="EMBL/GenBank/DDBJ databases">
        <title>Whole genome shotgun sequence of Microbispora amethystogenes NBRC 101907.</title>
        <authorList>
            <person name="Komaki H."/>
            <person name="Tamura T."/>
        </authorList>
    </citation>
    <scope>NUCLEOTIDE SEQUENCE [LARGE SCALE GENOMIC DNA]</scope>
    <source>
        <strain evidence="2 3">NBRC 101907</strain>
    </source>
</reference>
<dbReference type="CDD" id="cd16282">
    <property type="entry name" value="metallo-hydrolase-like_MBL-fold"/>
    <property type="match status" value="1"/>
</dbReference>
<dbReference type="Pfam" id="PF00753">
    <property type="entry name" value="Lactamase_B"/>
    <property type="match status" value="1"/>
</dbReference>
<dbReference type="InterPro" id="IPR036866">
    <property type="entry name" value="RibonucZ/Hydroxyglut_hydro"/>
</dbReference>
<keyword evidence="3" id="KW-1185">Reference proteome</keyword>
<dbReference type="PANTHER" id="PTHR42951">
    <property type="entry name" value="METALLO-BETA-LACTAMASE DOMAIN-CONTAINING"/>
    <property type="match status" value="1"/>
</dbReference>
<dbReference type="Proteomes" id="UP000651728">
    <property type="component" value="Unassembled WGS sequence"/>
</dbReference>
<evidence type="ECO:0000259" key="1">
    <source>
        <dbReference type="SMART" id="SM00849"/>
    </source>
</evidence>
<organism evidence="2 3">
    <name type="scientific">Microbispora amethystogenes</name>
    <dbReference type="NCBI Taxonomy" id="1427754"/>
    <lineage>
        <taxon>Bacteria</taxon>
        <taxon>Bacillati</taxon>
        <taxon>Actinomycetota</taxon>
        <taxon>Actinomycetes</taxon>
        <taxon>Streptosporangiales</taxon>
        <taxon>Streptosporangiaceae</taxon>
        <taxon>Microbispora</taxon>
    </lineage>
</organism>
<dbReference type="Gene3D" id="3.60.15.10">
    <property type="entry name" value="Ribonuclease Z/Hydroxyacylglutathione hydrolase-like"/>
    <property type="match status" value="1"/>
</dbReference>
<proteinExistence type="predicted"/>
<accession>A0ABQ4FNP6</accession>
<dbReference type="PANTHER" id="PTHR42951:SF4">
    <property type="entry name" value="ACYL-COENZYME A THIOESTERASE MBLAC2"/>
    <property type="match status" value="1"/>
</dbReference>
<name>A0ABQ4FNP6_9ACTN</name>
<dbReference type="SUPFAM" id="SSF56281">
    <property type="entry name" value="Metallo-hydrolase/oxidoreductase"/>
    <property type="match status" value="1"/>
</dbReference>
<comment type="caution">
    <text evidence="2">The sequence shown here is derived from an EMBL/GenBank/DDBJ whole genome shotgun (WGS) entry which is preliminary data.</text>
</comment>
<evidence type="ECO:0000313" key="3">
    <source>
        <dbReference type="Proteomes" id="UP000651728"/>
    </source>
</evidence>
<dbReference type="EMBL" id="BOOB01000060">
    <property type="protein sequence ID" value="GIH36439.1"/>
    <property type="molecule type" value="Genomic_DNA"/>
</dbReference>
<dbReference type="InterPro" id="IPR050855">
    <property type="entry name" value="NDM-1-like"/>
</dbReference>
<gene>
    <name evidence="2" type="ORF">Mam01_66030</name>
</gene>
<dbReference type="SMART" id="SM00849">
    <property type="entry name" value="Lactamase_B"/>
    <property type="match status" value="1"/>
</dbReference>
<protein>
    <submittedName>
        <fullName evidence="2">MBL fold metallo-hydrolase</fullName>
    </submittedName>
</protein>
<dbReference type="InterPro" id="IPR001279">
    <property type="entry name" value="Metallo-B-lactamas"/>
</dbReference>
<feature type="domain" description="Metallo-beta-lactamase" evidence="1">
    <location>
        <begin position="34"/>
        <end position="219"/>
    </location>
</feature>
<evidence type="ECO:0000313" key="2">
    <source>
        <dbReference type="EMBL" id="GIH36439.1"/>
    </source>
</evidence>
<sequence length="314" mass="33544">MVERADETELHGAGLHEVGPGIFAWVQPDGTWWLNNAGAVAGDDGVLIVDTCATEARTRRFLGAVAEATGDVPIRMAVNTHQHGDHCYGNSLLPDDTVVFGHAAMREALLADPIIDGCPPMWRPVPDWGHVTRRPPSVVFTSELTVHLGGRRVDLRHPGHAAHTPGDVVAWLPGERVLFAGDLLFNGLTPLVLMGSLEGALRSLDWLAAFEPERVVPGHGPLATASELPEILAAHERYYRFVLDAARAGRENGLTPLAAAQVADLGEFAGWADAERLVLNLHRAYAEAEGGEVDLLAALGDAVTWHGGPLPTSV</sequence>